<keyword evidence="2 5" id="KW-0812">Transmembrane</keyword>
<dbReference type="InterPro" id="IPR001304">
    <property type="entry name" value="C-type_lectin-like"/>
</dbReference>
<evidence type="ECO:0008006" key="13">
    <source>
        <dbReference type="Google" id="ProtNLM"/>
    </source>
</evidence>
<evidence type="ECO:0000256" key="4">
    <source>
        <dbReference type="ARBA" id="ARBA00023136"/>
    </source>
</evidence>
<evidence type="ECO:0000256" key="5">
    <source>
        <dbReference type="RuleBase" id="RU000688"/>
    </source>
</evidence>
<feature type="transmembrane region" description="Helical" evidence="7">
    <location>
        <begin position="712"/>
        <end position="733"/>
    </location>
</feature>
<feature type="transmembrane region" description="Helical" evidence="7">
    <location>
        <begin position="492"/>
        <end position="517"/>
    </location>
</feature>
<evidence type="ECO:0000256" key="2">
    <source>
        <dbReference type="ARBA" id="ARBA00022692"/>
    </source>
</evidence>
<dbReference type="PANTHER" id="PTHR21357">
    <property type="entry name" value="FAM172 FAMILY PROTEIN HOMOLOG CG10038"/>
    <property type="match status" value="1"/>
</dbReference>
<sequence length="1117" mass="124198">MKLLFPLALTLAVASGVPLLQMTAEDRLALLQAEKSSLSLQREVLPKQGHVVQEEPQGPVAQEQHEQHVAEQGPVAQEEPVDESLQEDKIMNNDALPGEEQWDGYVMGEGLGKEPDMEEGLGEEPVMGEEEWQSPVIGQADSLKREAEREELPQRSTVLRYDMIQEEPVMEERPTIGEDLWEGPVKGEKMGEGRVMEIEPQGQELYSTLPRQVGEEEDPTLAKNSLEDMSYTGCVQACGGVIISGRCYQFFRGPKKAYDSEFFCQDNFLNGHLASVTSRYIHLSMMKLMAQNGGYTRTWIGGFNYLKTGRFLWLDGSSWGYADWLPGEPNNTADVEDCVELLSNGKFNDMPCWDLRAFICSYPLFHNDLQTAFPPQVANVPETYFCFLTFTAQGTSDDTHKKVHCFFSSDIMAEKVKSLAVNMTWPLQGPSRVGGDSDHHSEASRVVQMVITVAIFTMGIPLNTLVVWVLGVRGPRAGRAGGEGRGAGTFRVYVVNLALADLVLVLRIPLMLGYLVAQYSWPFGHTACRFIMFLRGLGLYANAFLLCAISAERCLCLLRPVWFRMYRPRWTVLLACALLWLLATALSAPYIATASIVPIANRSQCFESHGQAQGLFITETVLGFLLPLLLFLATNLAVLVTARQAGGAVASPSPSSSVQSSKRLVRLYRVLFLTMLLFLTCWVPYFTFRFLLRFSAGRADRAWLFAMSRTGVYVSLYLVYAKSALNPVLYVFAARGLGRTIRASIFSAVDRIFNEETSDYSRRRSLRRTDSQFYRRRMEGMDSGEMPGGGEVEARQIDSGGSDSPPDFPYGFDREGRLLHKGTQEPFVFHFRRGGTRDSEQEHEALGRCITQHVYRVLEEQYHLRRIYLPPPRPGPIFLSPGALEGAGTLLVLIQDQGTVRCGQWSWQAIVREGLERGSQVPYVRRALQERWGVVLLNPNEAGASPEEHVRSVWDGPLAGCAAGRVVVVTHGYGGLAFVDLLSRRPLEVQRRVCAVAFVDSTHNLWHQPLAGATRDWLRAHSRKWVLSVKPLNRPVGSLKAGCHQLSAGTQNHEAAPAFCMDSVFRYIAKALRAKPPPTPSDIVTRSRSLGRGRPSGGGAKQPGRGAKPCNTNGNKI</sequence>
<comment type="similarity">
    <text evidence="5">Belongs to the G-protein coupled receptor 1 family.</text>
</comment>
<protein>
    <recommendedName>
        <fullName evidence="13">C-type lectin domain-containing protein</fullName>
    </recommendedName>
</protein>
<keyword evidence="12" id="KW-1185">Reference proteome</keyword>
<name>A0AAD7WR50_9TELE</name>
<keyword evidence="4 7" id="KW-0472">Membrane</keyword>
<keyword evidence="8" id="KW-0732">Signal</keyword>
<keyword evidence="5" id="KW-0297">G-protein coupled receptor</keyword>
<comment type="subcellular location">
    <subcellularLocation>
        <location evidence="1">Membrane</location>
    </subcellularLocation>
</comment>
<dbReference type="Proteomes" id="UP001221898">
    <property type="component" value="Unassembled WGS sequence"/>
</dbReference>
<organism evidence="11 12">
    <name type="scientific">Aldrovandia affinis</name>
    <dbReference type="NCBI Taxonomy" id="143900"/>
    <lineage>
        <taxon>Eukaryota</taxon>
        <taxon>Metazoa</taxon>
        <taxon>Chordata</taxon>
        <taxon>Craniata</taxon>
        <taxon>Vertebrata</taxon>
        <taxon>Euteleostomi</taxon>
        <taxon>Actinopterygii</taxon>
        <taxon>Neopterygii</taxon>
        <taxon>Teleostei</taxon>
        <taxon>Notacanthiformes</taxon>
        <taxon>Halosauridae</taxon>
        <taxon>Aldrovandia</taxon>
    </lineage>
</organism>
<evidence type="ECO:0000256" key="8">
    <source>
        <dbReference type="SAM" id="SignalP"/>
    </source>
</evidence>
<dbReference type="PROSITE" id="PS00237">
    <property type="entry name" value="G_PROTEIN_RECEP_F1_1"/>
    <property type="match status" value="1"/>
</dbReference>
<evidence type="ECO:0000313" key="12">
    <source>
        <dbReference type="Proteomes" id="UP001221898"/>
    </source>
</evidence>
<dbReference type="InterPro" id="IPR016186">
    <property type="entry name" value="C-type_lectin-like/link_sf"/>
</dbReference>
<evidence type="ECO:0000259" key="10">
    <source>
        <dbReference type="PROSITE" id="PS50262"/>
    </source>
</evidence>
<dbReference type="SUPFAM" id="SSF56436">
    <property type="entry name" value="C-type lectin-like"/>
    <property type="match status" value="1"/>
</dbReference>
<dbReference type="InterPro" id="IPR048263">
    <property type="entry name" value="Arb2"/>
</dbReference>
<gene>
    <name evidence="11" type="ORF">AAFF_G00308310</name>
</gene>
<feature type="transmembrane region" description="Helical" evidence="7">
    <location>
        <begin position="537"/>
        <end position="558"/>
    </location>
</feature>
<dbReference type="InterPro" id="IPR053858">
    <property type="entry name" value="Arb2_dom"/>
</dbReference>
<dbReference type="GO" id="GO:0031048">
    <property type="term" value="P:regulatory ncRNA-mediated heterochromatin formation"/>
    <property type="evidence" value="ECO:0007669"/>
    <property type="project" value="TreeGrafter"/>
</dbReference>
<evidence type="ECO:0000313" key="11">
    <source>
        <dbReference type="EMBL" id="KAJ8405943.1"/>
    </source>
</evidence>
<dbReference type="Gene3D" id="1.20.1070.10">
    <property type="entry name" value="Rhodopsin 7-helix transmembrane proteins"/>
    <property type="match status" value="1"/>
</dbReference>
<feature type="signal peptide" evidence="8">
    <location>
        <begin position="1"/>
        <end position="16"/>
    </location>
</feature>
<feature type="region of interest" description="Disordered" evidence="6">
    <location>
        <begin position="1076"/>
        <end position="1117"/>
    </location>
</feature>
<dbReference type="InterPro" id="IPR000276">
    <property type="entry name" value="GPCR_Rhodpsn"/>
</dbReference>
<feature type="domain" description="G-protein coupled receptors family 1 profile" evidence="10">
    <location>
        <begin position="462"/>
        <end position="730"/>
    </location>
</feature>
<dbReference type="Pfam" id="PF00001">
    <property type="entry name" value="7tm_1"/>
    <property type="match status" value="1"/>
</dbReference>
<evidence type="ECO:0000259" key="9">
    <source>
        <dbReference type="PROSITE" id="PS50041"/>
    </source>
</evidence>
<feature type="region of interest" description="Disordered" evidence="6">
    <location>
        <begin position="780"/>
        <end position="806"/>
    </location>
</feature>
<dbReference type="GO" id="GO:0005634">
    <property type="term" value="C:nucleus"/>
    <property type="evidence" value="ECO:0007669"/>
    <property type="project" value="TreeGrafter"/>
</dbReference>
<evidence type="ECO:0000256" key="1">
    <source>
        <dbReference type="ARBA" id="ARBA00004370"/>
    </source>
</evidence>
<dbReference type="SMART" id="SM00034">
    <property type="entry name" value="CLECT"/>
    <property type="match status" value="1"/>
</dbReference>
<dbReference type="GO" id="GO:0016020">
    <property type="term" value="C:membrane"/>
    <property type="evidence" value="ECO:0007669"/>
    <property type="project" value="UniProtKB-SubCell"/>
</dbReference>
<dbReference type="InterPro" id="IPR016187">
    <property type="entry name" value="CTDL_fold"/>
</dbReference>
<dbReference type="PROSITE" id="PS50262">
    <property type="entry name" value="G_PROTEIN_RECEP_F1_2"/>
    <property type="match status" value="1"/>
</dbReference>
<feature type="transmembrane region" description="Helical" evidence="7">
    <location>
        <begin position="446"/>
        <end position="471"/>
    </location>
</feature>
<feature type="transmembrane region" description="Helical" evidence="7">
    <location>
        <begin position="670"/>
        <end position="692"/>
    </location>
</feature>
<dbReference type="PANTHER" id="PTHR21357:SF5">
    <property type="entry name" value="SI:CH73-41E3.7"/>
    <property type="match status" value="1"/>
</dbReference>
<evidence type="ECO:0000256" key="3">
    <source>
        <dbReference type="ARBA" id="ARBA00022989"/>
    </source>
</evidence>
<reference evidence="11" key="1">
    <citation type="journal article" date="2023" name="Science">
        <title>Genome structures resolve the early diversification of teleost fishes.</title>
        <authorList>
            <person name="Parey E."/>
            <person name="Louis A."/>
            <person name="Montfort J."/>
            <person name="Bouchez O."/>
            <person name="Roques C."/>
            <person name="Iampietro C."/>
            <person name="Lluch J."/>
            <person name="Castinel A."/>
            <person name="Donnadieu C."/>
            <person name="Desvignes T."/>
            <person name="Floi Bucao C."/>
            <person name="Jouanno E."/>
            <person name="Wen M."/>
            <person name="Mejri S."/>
            <person name="Dirks R."/>
            <person name="Jansen H."/>
            <person name="Henkel C."/>
            <person name="Chen W.J."/>
            <person name="Zahm M."/>
            <person name="Cabau C."/>
            <person name="Klopp C."/>
            <person name="Thompson A.W."/>
            <person name="Robinson-Rechavi M."/>
            <person name="Braasch I."/>
            <person name="Lecointre G."/>
            <person name="Bobe J."/>
            <person name="Postlethwait J.H."/>
            <person name="Berthelot C."/>
            <person name="Roest Crollius H."/>
            <person name="Guiguen Y."/>
        </authorList>
    </citation>
    <scope>NUCLEOTIDE SEQUENCE</scope>
    <source>
        <strain evidence="11">NC1722</strain>
    </source>
</reference>
<feature type="transmembrane region" description="Helical" evidence="7">
    <location>
        <begin position="612"/>
        <end position="633"/>
    </location>
</feature>
<dbReference type="Gene3D" id="3.10.100.10">
    <property type="entry name" value="Mannose-Binding Protein A, subunit A"/>
    <property type="match status" value="1"/>
</dbReference>
<dbReference type="Pfam" id="PF22749">
    <property type="entry name" value="Arb2"/>
    <property type="match status" value="2"/>
</dbReference>
<keyword evidence="3 7" id="KW-1133">Transmembrane helix</keyword>
<feature type="chain" id="PRO_5042179890" description="C-type lectin domain-containing protein" evidence="8">
    <location>
        <begin position="17"/>
        <end position="1117"/>
    </location>
</feature>
<dbReference type="GO" id="GO:0035197">
    <property type="term" value="F:siRNA binding"/>
    <property type="evidence" value="ECO:0007669"/>
    <property type="project" value="TreeGrafter"/>
</dbReference>
<keyword evidence="5" id="KW-0807">Transducer</keyword>
<evidence type="ECO:0000256" key="7">
    <source>
        <dbReference type="SAM" id="Phobius"/>
    </source>
</evidence>
<comment type="caution">
    <text evidence="11">The sequence shown here is derived from an EMBL/GenBank/DDBJ whole genome shotgun (WGS) entry which is preliminary data.</text>
</comment>
<dbReference type="PROSITE" id="PS50041">
    <property type="entry name" value="C_TYPE_LECTIN_2"/>
    <property type="match status" value="1"/>
</dbReference>
<accession>A0AAD7WR50</accession>
<keyword evidence="5" id="KW-0675">Receptor</keyword>
<dbReference type="InterPro" id="IPR017452">
    <property type="entry name" value="GPCR_Rhodpsn_7TM"/>
</dbReference>
<feature type="transmembrane region" description="Helical" evidence="7">
    <location>
        <begin position="570"/>
        <end position="592"/>
    </location>
</feature>
<dbReference type="GO" id="GO:0004930">
    <property type="term" value="F:G protein-coupled receptor activity"/>
    <property type="evidence" value="ECO:0007669"/>
    <property type="project" value="UniProtKB-KW"/>
</dbReference>
<dbReference type="Pfam" id="PF00059">
    <property type="entry name" value="Lectin_C"/>
    <property type="match status" value="1"/>
</dbReference>
<evidence type="ECO:0000256" key="6">
    <source>
        <dbReference type="SAM" id="MobiDB-lite"/>
    </source>
</evidence>
<proteinExistence type="inferred from homology"/>
<feature type="domain" description="C-type lectin" evidence="9">
    <location>
        <begin position="243"/>
        <end position="361"/>
    </location>
</feature>
<dbReference type="SUPFAM" id="SSF81321">
    <property type="entry name" value="Family A G protein-coupled receptor-like"/>
    <property type="match status" value="1"/>
</dbReference>
<feature type="region of interest" description="Disordered" evidence="6">
    <location>
        <begin position="55"/>
        <end position="87"/>
    </location>
</feature>
<dbReference type="PRINTS" id="PR00237">
    <property type="entry name" value="GPCRRHODOPSN"/>
</dbReference>
<dbReference type="AlphaFoldDB" id="A0AAD7WR50"/>
<dbReference type="EMBL" id="JAINUG010000045">
    <property type="protein sequence ID" value="KAJ8405943.1"/>
    <property type="molecule type" value="Genomic_DNA"/>
</dbReference>